<feature type="domain" description="AAA+ ATPase" evidence="7">
    <location>
        <begin position="522"/>
        <end position="658"/>
    </location>
</feature>
<dbReference type="SUPFAM" id="SSF52540">
    <property type="entry name" value="P-loop containing nucleoside triphosphate hydrolases"/>
    <property type="match status" value="2"/>
</dbReference>
<evidence type="ECO:0000256" key="1">
    <source>
        <dbReference type="ARBA" id="ARBA00004496"/>
    </source>
</evidence>
<dbReference type="PROSITE" id="PS00674">
    <property type="entry name" value="AAA"/>
    <property type="match status" value="2"/>
</dbReference>
<dbReference type="InterPro" id="IPR003960">
    <property type="entry name" value="ATPase_AAA_CS"/>
</dbReference>
<feature type="compositionally biased region" description="Low complexity" evidence="6">
    <location>
        <begin position="10"/>
        <end position="20"/>
    </location>
</feature>
<dbReference type="InterPro" id="IPR003959">
    <property type="entry name" value="ATPase_AAA_core"/>
</dbReference>
<organism evidence="8 9">
    <name type="scientific">Rhynchospora tenuis</name>
    <dbReference type="NCBI Taxonomy" id="198213"/>
    <lineage>
        <taxon>Eukaryota</taxon>
        <taxon>Viridiplantae</taxon>
        <taxon>Streptophyta</taxon>
        <taxon>Embryophyta</taxon>
        <taxon>Tracheophyta</taxon>
        <taxon>Spermatophyta</taxon>
        <taxon>Magnoliopsida</taxon>
        <taxon>Liliopsida</taxon>
        <taxon>Poales</taxon>
        <taxon>Cyperaceae</taxon>
        <taxon>Cyperoideae</taxon>
        <taxon>Rhynchosporeae</taxon>
        <taxon>Rhynchospora</taxon>
    </lineage>
</organism>
<evidence type="ECO:0000256" key="4">
    <source>
        <dbReference type="ARBA" id="ARBA00022741"/>
    </source>
</evidence>
<dbReference type="InterPro" id="IPR027417">
    <property type="entry name" value="P-loop_NTPase"/>
</dbReference>
<dbReference type="InterPro" id="IPR055278">
    <property type="entry name" value="CDC48c"/>
</dbReference>
<evidence type="ECO:0000256" key="2">
    <source>
        <dbReference type="ARBA" id="ARBA00006914"/>
    </source>
</evidence>
<evidence type="ECO:0000259" key="7">
    <source>
        <dbReference type="SMART" id="SM00382"/>
    </source>
</evidence>
<feature type="region of interest" description="Disordered" evidence="6">
    <location>
        <begin position="70"/>
        <end position="121"/>
    </location>
</feature>
<dbReference type="FunFam" id="3.40.50.300:FF:000365">
    <property type="entry name" value="Ribosome biogenesis ATPase RIX7"/>
    <property type="match status" value="1"/>
</dbReference>
<keyword evidence="5" id="KW-0067">ATP-binding</keyword>
<feature type="compositionally biased region" description="Polar residues" evidence="6">
    <location>
        <begin position="79"/>
        <end position="90"/>
    </location>
</feature>
<evidence type="ECO:0000256" key="5">
    <source>
        <dbReference type="ARBA" id="ARBA00022840"/>
    </source>
</evidence>
<comment type="similarity">
    <text evidence="2">Belongs to the AAA ATPase family.</text>
</comment>
<evidence type="ECO:0000256" key="6">
    <source>
        <dbReference type="SAM" id="MobiDB-lite"/>
    </source>
</evidence>
<reference evidence="8 9" key="1">
    <citation type="journal article" date="2022" name="Cell">
        <title>Repeat-based holocentromeres influence genome architecture and karyotype evolution.</title>
        <authorList>
            <person name="Hofstatter P.G."/>
            <person name="Thangavel G."/>
            <person name="Lux T."/>
            <person name="Neumann P."/>
            <person name="Vondrak T."/>
            <person name="Novak P."/>
            <person name="Zhang M."/>
            <person name="Costa L."/>
            <person name="Castellani M."/>
            <person name="Scott A."/>
            <person name="Toegelov H."/>
            <person name="Fuchs J."/>
            <person name="Mata-Sucre Y."/>
            <person name="Dias Y."/>
            <person name="Vanzela A.L.L."/>
            <person name="Huettel B."/>
            <person name="Almeida C.C.S."/>
            <person name="Simkova H."/>
            <person name="Souza G."/>
            <person name="Pedrosa-Harand A."/>
            <person name="Macas J."/>
            <person name="Mayer K.F.X."/>
            <person name="Houben A."/>
            <person name="Marques A."/>
        </authorList>
    </citation>
    <scope>NUCLEOTIDE SEQUENCE [LARGE SCALE GENOMIC DNA]</scope>
    <source>
        <strain evidence="8">RhyTen1mFocal</strain>
    </source>
</reference>
<dbReference type="PANTHER" id="PTHR48470">
    <property type="entry name" value="CELL DIVISION CONTROL PROTEIN 48 C ISOFORM 1"/>
    <property type="match status" value="1"/>
</dbReference>
<feature type="compositionally biased region" description="Basic and acidic residues" evidence="6">
    <location>
        <begin position="94"/>
        <end position="103"/>
    </location>
</feature>
<dbReference type="Pfam" id="PF00004">
    <property type="entry name" value="AAA"/>
    <property type="match status" value="2"/>
</dbReference>
<dbReference type="InterPro" id="IPR003593">
    <property type="entry name" value="AAA+_ATPase"/>
</dbReference>
<dbReference type="Proteomes" id="UP001210211">
    <property type="component" value="Unassembled WGS sequence"/>
</dbReference>
<dbReference type="InterPro" id="IPR041569">
    <property type="entry name" value="AAA_lid_3"/>
</dbReference>
<gene>
    <name evidence="8" type="ORF">LUZ61_018321</name>
</gene>
<dbReference type="GO" id="GO:0005737">
    <property type="term" value="C:cytoplasm"/>
    <property type="evidence" value="ECO:0007669"/>
    <property type="project" value="UniProtKB-SubCell"/>
</dbReference>
<keyword evidence="4" id="KW-0547">Nucleotide-binding</keyword>
<protein>
    <recommendedName>
        <fullName evidence="7">AAA+ ATPase domain-containing protein</fullName>
    </recommendedName>
</protein>
<name>A0AAD5Z922_9POAL</name>
<comment type="caution">
    <text evidence="8">The sequence shown here is derived from an EMBL/GenBank/DDBJ whole genome shotgun (WGS) entry which is preliminary data.</text>
</comment>
<evidence type="ECO:0000256" key="3">
    <source>
        <dbReference type="ARBA" id="ARBA00022490"/>
    </source>
</evidence>
<dbReference type="GO" id="GO:0016887">
    <property type="term" value="F:ATP hydrolysis activity"/>
    <property type="evidence" value="ECO:0007669"/>
    <property type="project" value="InterPro"/>
</dbReference>
<dbReference type="Pfam" id="PF17862">
    <property type="entry name" value="AAA_lid_3"/>
    <property type="match status" value="2"/>
</dbReference>
<dbReference type="AlphaFoldDB" id="A0AAD5Z922"/>
<keyword evidence="3" id="KW-0963">Cytoplasm</keyword>
<dbReference type="GO" id="GO:0005524">
    <property type="term" value="F:ATP binding"/>
    <property type="evidence" value="ECO:0007669"/>
    <property type="project" value="UniProtKB-KW"/>
</dbReference>
<dbReference type="SMART" id="SM00382">
    <property type="entry name" value="AAA"/>
    <property type="match status" value="2"/>
</dbReference>
<proteinExistence type="inferred from homology"/>
<dbReference type="Gene3D" id="3.40.50.300">
    <property type="entry name" value="P-loop containing nucleotide triphosphate hydrolases"/>
    <property type="match status" value="2"/>
</dbReference>
<keyword evidence="9" id="KW-1185">Reference proteome</keyword>
<feature type="compositionally biased region" description="Polar residues" evidence="6">
    <location>
        <begin position="106"/>
        <end position="115"/>
    </location>
</feature>
<sequence length="759" mass="84016">MRRRMRRGSGRSSSPGLSGVSRLLRQRFIESGLDASLDAESIAKKLQSRYPEYRRVKLRVFSQQVGQVLASLHGPPNTPVTSEDNTSWDSDNSDENHPSKSGEESYGSQSTSPSGENGFDSEAACDVTKTLLRDSYKHKSTLTKPVNIEIDLATAKHKMAAMNRGPMSEGGVNNVHNGNSSGQVGKNKRLRFADLGGMQGVIKLLRHKVFLPLRYPELPKLFDFERIGGLLLHGPPGCGKTTLAQAIANEAGVPFYKIFAPEVVSGISGASEENIRTLFDKAYRTAPSIVFIDEIDAITPKRENLQGRGVELRIVSQLMKCMDQFYKAEQDQGPYFSQDKPPGYVLVIAATNRPDAIDKALRRPGRFDCEIELGVPDEASRFEILSKLNKRRRLEEKVELSKIARSTAGFVGADLKDLVNESGILAMERTVEKMISIDNMEDWPSQLPWDKAEMESFCFTMAEFEDAAKIVQPSLRREGFSSIPDVTWDDVGGLNLIKEVFVDDIVERIKHPEDYEEMRIRMKAGILLFGPPGCGKTLIAQAVANEAGANFILIKGPELLSKYVGESESEVRKLFMRARVNAPCVIFFDEVHALTARGGNEGGAVVERVLAQLLIELDGVVSREGVYVIGATNRIELIDEALLRPGRFDKTIYVPLPSADERVAILTTHARNRTIDADVDLDALARSDKCKNLSGSDLASLMEEAAKLAIKERRQLGNKTSLSIKASHLELALSQIKPSVSDEKIKYYEALSNKNRVMR</sequence>
<dbReference type="InterPro" id="IPR031996">
    <property type="entry name" value="NVL2_nucleolin-bd"/>
</dbReference>
<comment type="subcellular location">
    <subcellularLocation>
        <location evidence="1">Cytoplasm</location>
    </subcellularLocation>
</comment>
<evidence type="ECO:0000313" key="9">
    <source>
        <dbReference type="Proteomes" id="UP001210211"/>
    </source>
</evidence>
<dbReference type="EMBL" id="JAMRDG010000002">
    <property type="protein sequence ID" value="KAJ3689157.1"/>
    <property type="molecule type" value="Genomic_DNA"/>
</dbReference>
<feature type="domain" description="AAA+ ATPase" evidence="7">
    <location>
        <begin position="226"/>
        <end position="377"/>
    </location>
</feature>
<dbReference type="PANTHER" id="PTHR48470:SF1">
    <property type="entry name" value="CELL DIVISION CONTROL PROTEIN 48 C ISOFORM 1"/>
    <property type="match status" value="1"/>
</dbReference>
<dbReference type="Pfam" id="PF16725">
    <property type="entry name" value="Nucleolin_bd"/>
    <property type="match status" value="1"/>
</dbReference>
<feature type="region of interest" description="Disordered" evidence="6">
    <location>
        <begin position="1"/>
        <end position="20"/>
    </location>
</feature>
<dbReference type="Gene3D" id="1.10.8.60">
    <property type="match status" value="2"/>
</dbReference>
<accession>A0AAD5Z922</accession>
<evidence type="ECO:0000313" key="8">
    <source>
        <dbReference type="EMBL" id="KAJ3689157.1"/>
    </source>
</evidence>
<dbReference type="FunFam" id="3.40.50.300:FF:000567">
    <property type="entry name" value="ATPase, AAA family protein"/>
    <property type="match status" value="1"/>
</dbReference>